<feature type="non-terminal residue" evidence="2">
    <location>
        <position position="1"/>
    </location>
</feature>
<dbReference type="EMBL" id="CAJOBP010098657">
    <property type="protein sequence ID" value="CAF4969700.1"/>
    <property type="molecule type" value="Genomic_DNA"/>
</dbReference>
<evidence type="ECO:0000313" key="3">
    <source>
        <dbReference type="Proteomes" id="UP000663873"/>
    </source>
</evidence>
<organism evidence="2 3">
    <name type="scientific">Rotaria socialis</name>
    <dbReference type="NCBI Taxonomy" id="392032"/>
    <lineage>
        <taxon>Eukaryota</taxon>
        <taxon>Metazoa</taxon>
        <taxon>Spiralia</taxon>
        <taxon>Gnathifera</taxon>
        <taxon>Rotifera</taxon>
        <taxon>Eurotatoria</taxon>
        <taxon>Bdelloidea</taxon>
        <taxon>Philodinida</taxon>
        <taxon>Philodinidae</taxon>
        <taxon>Rotaria</taxon>
    </lineage>
</organism>
<feature type="compositionally biased region" description="Low complexity" evidence="1">
    <location>
        <begin position="1"/>
        <end position="28"/>
    </location>
</feature>
<evidence type="ECO:0000313" key="2">
    <source>
        <dbReference type="EMBL" id="CAF4969700.1"/>
    </source>
</evidence>
<feature type="region of interest" description="Disordered" evidence="1">
    <location>
        <begin position="1"/>
        <end position="44"/>
    </location>
</feature>
<reference evidence="2" key="1">
    <citation type="submission" date="2021-02" db="EMBL/GenBank/DDBJ databases">
        <authorList>
            <person name="Nowell W R."/>
        </authorList>
    </citation>
    <scope>NUCLEOTIDE SEQUENCE</scope>
</reference>
<proteinExistence type="predicted"/>
<gene>
    <name evidence="2" type="ORF">UJA718_LOCUS48695</name>
</gene>
<name>A0A821YT11_9BILA</name>
<evidence type="ECO:0000256" key="1">
    <source>
        <dbReference type="SAM" id="MobiDB-lite"/>
    </source>
</evidence>
<sequence length="80" mass="8928">SSSATHSSVSSDEVLNNQKSNTNKNANNGDRRTREQMELKNAADDIQNDLNNLAAVIQAASQLSMEEDNNNHLQKRHMFD</sequence>
<feature type="non-terminal residue" evidence="2">
    <location>
        <position position="80"/>
    </location>
</feature>
<comment type="caution">
    <text evidence="2">The sequence shown here is derived from an EMBL/GenBank/DDBJ whole genome shotgun (WGS) entry which is preliminary data.</text>
</comment>
<dbReference type="AlphaFoldDB" id="A0A821YT11"/>
<keyword evidence="3" id="KW-1185">Reference proteome</keyword>
<dbReference type="Proteomes" id="UP000663873">
    <property type="component" value="Unassembled WGS sequence"/>
</dbReference>
<protein>
    <submittedName>
        <fullName evidence="2">Uncharacterized protein</fullName>
    </submittedName>
</protein>
<accession>A0A821YT11</accession>
<feature type="compositionally biased region" description="Basic and acidic residues" evidence="1">
    <location>
        <begin position="29"/>
        <end position="43"/>
    </location>
</feature>